<reference evidence="1" key="1">
    <citation type="submission" date="2016-10" db="EMBL/GenBank/DDBJ databases">
        <title>Sequence of Gallionella enrichment culture.</title>
        <authorList>
            <person name="Poehlein A."/>
            <person name="Muehling M."/>
            <person name="Daniel R."/>
        </authorList>
    </citation>
    <scope>NUCLEOTIDE SEQUENCE</scope>
</reference>
<proteinExistence type="predicted"/>
<dbReference type="AlphaFoldDB" id="A0A1J5Q7Z5"/>
<evidence type="ECO:0008006" key="2">
    <source>
        <dbReference type="Google" id="ProtNLM"/>
    </source>
</evidence>
<organism evidence="1">
    <name type="scientific">mine drainage metagenome</name>
    <dbReference type="NCBI Taxonomy" id="410659"/>
    <lineage>
        <taxon>unclassified sequences</taxon>
        <taxon>metagenomes</taxon>
        <taxon>ecological metagenomes</taxon>
    </lineage>
</organism>
<comment type="caution">
    <text evidence="1">The sequence shown here is derived from an EMBL/GenBank/DDBJ whole genome shotgun (WGS) entry which is preliminary data.</text>
</comment>
<dbReference type="Pfam" id="PF08843">
    <property type="entry name" value="AbiEii"/>
    <property type="match status" value="1"/>
</dbReference>
<evidence type="ECO:0000313" key="1">
    <source>
        <dbReference type="EMBL" id="OIQ79298.1"/>
    </source>
</evidence>
<dbReference type="InterPro" id="IPR014942">
    <property type="entry name" value="AbiEii"/>
</dbReference>
<sequence>MTSLQRDEWAAVADAFGADLEQVRRDHLISHLLAAVSTGVATDDVVFFGGTALSRTFLTDARLSEDVDLIAVAPRTDLAGRIEAAVRRDLARSHGRPTWRPALSATTGSQPTTLVFEGTASVQVQLVSGEGYLWPTEVRDIEQRYSDAPPARLRTLTAAGFAGAKLSAWMDRHAPRDLYDLWAMAERGLIDAGALEVFVRRGPHARPPASWVFETAPDETVWRGALGHQTRLRVTAAEALESVREAWRLAASA</sequence>
<dbReference type="Gene3D" id="3.10.450.620">
    <property type="entry name" value="JHP933, nucleotidyltransferase-like core domain"/>
    <property type="match status" value="1"/>
</dbReference>
<dbReference type="EMBL" id="MLJW01001238">
    <property type="protein sequence ID" value="OIQ79298.1"/>
    <property type="molecule type" value="Genomic_DNA"/>
</dbReference>
<name>A0A1J5Q7Z5_9ZZZZ</name>
<gene>
    <name evidence="1" type="ORF">GALL_389620</name>
</gene>
<protein>
    <recommendedName>
        <fullName evidence="2">Protein containing DUF1814</fullName>
    </recommendedName>
</protein>
<accession>A0A1J5Q7Z5</accession>